<dbReference type="SUPFAM" id="SSF52777">
    <property type="entry name" value="CoA-dependent acyltransferases"/>
    <property type="match status" value="1"/>
</dbReference>
<keyword evidence="3" id="KW-0012">Acyltransferase</keyword>
<evidence type="ECO:0000313" key="5">
    <source>
        <dbReference type="EMBL" id="KAK1279252.1"/>
    </source>
</evidence>
<reference evidence="5" key="2">
    <citation type="submission" date="2023-06" db="EMBL/GenBank/DDBJ databases">
        <authorList>
            <person name="Ma L."/>
            <person name="Liu K.-W."/>
            <person name="Li Z."/>
            <person name="Hsiao Y.-Y."/>
            <person name="Qi Y."/>
            <person name="Fu T."/>
            <person name="Tang G."/>
            <person name="Zhang D."/>
            <person name="Sun W.-H."/>
            <person name="Liu D.-K."/>
            <person name="Li Y."/>
            <person name="Chen G.-Z."/>
            <person name="Liu X.-D."/>
            <person name="Liao X.-Y."/>
            <person name="Jiang Y.-T."/>
            <person name="Yu X."/>
            <person name="Hao Y."/>
            <person name="Huang J."/>
            <person name="Zhao X.-W."/>
            <person name="Ke S."/>
            <person name="Chen Y.-Y."/>
            <person name="Wu W.-L."/>
            <person name="Hsu J.-L."/>
            <person name="Lin Y.-F."/>
            <person name="Huang M.-D."/>
            <person name="Li C.-Y."/>
            <person name="Huang L."/>
            <person name="Wang Z.-W."/>
            <person name="Zhao X."/>
            <person name="Zhong W.-Y."/>
            <person name="Peng D.-H."/>
            <person name="Ahmad S."/>
            <person name="Lan S."/>
            <person name="Zhang J.-S."/>
            <person name="Tsai W.-C."/>
            <person name="Van De Peer Y."/>
            <person name="Liu Z.-J."/>
        </authorList>
    </citation>
    <scope>NUCLEOTIDE SEQUENCE</scope>
    <source>
        <strain evidence="5">SCP</strain>
        <tissue evidence="5">Leaves</tissue>
    </source>
</reference>
<dbReference type="GO" id="GO:0016747">
    <property type="term" value="F:acyltransferase activity, transferring groups other than amino-acyl groups"/>
    <property type="evidence" value="ECO:0007669"/>
    <property type="project" value="TreeGrafter"/>
</dbReference>
<protein>
    <submittedName>
        <fullName evidence="5">Agmatine coumaroyltransferase-2</fullName>
    </submittedName>
</protein>
<reference evidence="5" key="1">
    <citation type="journal article" date="2023" name="Nat. Commun.">
        <title>Diploid and tetraploid genomes of Acorus and the evolution of monocots.</title>
        <authorList>
            <person name="Ma L."/>
            <person name="Liu K.W."/>
            <person name="Li Z."/>
            <person name="Hsiao Y.Y."/>
            <person name="Qi Y."/>
            <person name="Fu T."/>
            <person name="Tang G.D."/>
            <person name="Zhang D."/>
            <person name="Sun W.H."/>
            <person name="Liu D.K."/>
            <person name="Li Y."/>
            <person name="Chen G.Z."/>
            <person name="Liu X.D."/>
            <person name="Liao X.Y."/>
            <person name="Jiang Y.T."/>
            <person name="Yu X."/>
            <person name="Hao Y."/>
            <person name="Huang J."/>
            <person name="Zhao X.W."/>
            <person name="Ke S."/>
            <person name="Chen Y.Y."/>
            <person name="Wu W.L."/>
            <person name="Hsu J.L."/>
            <person name="Lin Y.F."/>
            <person name="Huang M.D."/>
            <person name="Li C.Y."/>
            <person name="Huang L."/>
            <person name="Wang Z.W."/>
            <person name="Zhao X."/>
            <person name="Zhong W.Y."/>
            <person name="Peng D.H."/>
            <person name="Ahmad S."/>
            <person name="Lan S."/>
            <person name="Zhang J.S."/>
            <person name="Tsai W.C."/>
            <person name="Van de Peer Y."/>
            <person name="Liu Z.J."/>
        </authorList>
    </citation>
    <scope>NUCLEOTIDE SEQUENCE</scope>
    <source>
        <strain evidence="5">SCP</strain>
    </source>
</reference>
<name>A0AAV9BS01_ACOGR</name>
<accession>A0AAV9BS01</accession>
<comment type="similarity">
    <text evidence="1">Belongs to the plant acyltransferase family.</text>
</comment>
<dbReference type="InterPro" id="IPR023213">
    <property type="entry name" value="CAT-like_dom_sf"/>
</dbReference>
<dbReference type="Gene3D" id="3.30.559.10">
    <property type="entry name" value="Chloramphenicol acetyltransferase-like domain"/>
    <property type="match status" value="2"/>
</dbReference>
<comment type="caution">
    <text evidence="5">The sequence shown here is derived from an EMBL/GenBank/DDBJ whole genome shotgun (WGS) entry which is preliminary data.</text>
</comment>
<organism evidence="5 6">
    <name type="scientific">Acorus gramineus</name>
    <name type="common">Dwarf sweet flag</name>
    <dbReference type="NCBI Taxonomy" id="55184"/>
    <lineage>
        <taxon>Eukaryota</taxon>
        <taxon>Viridiplantae</taxon>
        <taxon>Streptophyta</taxon>
        <taxon>Embryophyta</taxon>
        <taxon>Tracheophyta</taxon>
        <taxon>Spermatophyta</taxon>
        <taxon>Magnoliopsida</taxon>
        <taxon>Liliopsida</taxon>
        <taxon>Acoraceae</taxon>
        <taxon>Acorus</taxon>
    </lineage>
</organism>
<dbReference type="AlphaFoldDB" id="A0AAV9BS01"/>
<sequence>MKPFKHPKKKKKKRKKKMGGGGAMGITKTTILKPPTNPNSPLHNTKVPLTIFDRAAFDLHVAVLYAFRPPMPSNSTLISALSTTLLHFPHLAGTLSIDPTNHNLPCIHLNNAGALLVETYLPITLSDQLPLLDRPSPDLARLHPSTQGDVPHLLQIQLNRYACGGLVIGQTAHHHVADGQSMSAFFRIWAELARGALEPSPPLPFHDRAAIAVPRHPPRVAFNHREIEFKNDKARATARGGSSIESLSVRYSAEFVSALKMKAAERCSTFECLLAHTWKKITAARGLNAGTTTRVRVAVNGRARMREPGVPMEYFGNLVLWAYPEMRVEELMKGGYGSAVKAIHEAVARVDDAYFKSFVDFGEVVAKEEEVLVATAPEVGRVLCPDLEVDSWLRFRFHELDFGSGGPCAFLPPDLPIEGLLVFAPSIKEVGGVDVFLALEHEHGRKFKEIYNYID</sequence>
<feature type="region of interest" description="Disordered" evidence="4">
    <location>
        <begin position="1"/>
        <end position="42"/>
    </location>
</feature>
<dbReference type="FunFam" id="3.30.559.10:FF:000008">
    <property type="entry name" value="Tryptamine hydroxycinnamoyl transferase"/>
    <property type="match status" value="1"/>
</dbReference>
<dbReference type="PANTHER" id="PTHR31642:SF278">
    <property type="entry name" value="TRYPTAMINE HYDROXYCINNAMOYLTRANSFERASE 1"/>
    <property type="match status" value="1"/>
</dbReference>
<dbReference type="EMBL" id="JAUJYN010000001">
    <property type="protein sequence ID" value="KAK1279252.1"/>
    <property type="molecule type" value="Genomic_DNA"/>
</dbReference>
<proteinExistence type="inferred from homology"/>
<dbReference type="Proteomes" id="UP001179952">
    <property type="component" value="Unassembled WGS sequence"/>
</dbReference>
<keyword evidence="6" id="KW-1185">Reference proteome</keyword>
<evidence type="ECO:0000256" key="3">
    <source>
        <dbReference type="ARBA" id="ARBA00023315"/>
    </source>
</evidence>
<gene>
    <name evidence="5" type="ORF">QJS04_geneDACA018254</name>
</gene>
<evidence type="ECO:0000313" key="6">
    <source>
        <dbReference type="Proteomes" id="UP001179952"/>
    </source>
</evidence>
<dbReference type="InterPro" id="IPR050317">
    <property type="entry name" value="Plant_Fungal_Acyltransferase"/>
</dbReference>
<evidence type="ECO:0000256" key="2">
    <source>
        <dbReference type="ARBA" id="ARBA00022679"/>
    </source>
</evidence>
<dbReference type="PANTHER" id="PTHR31642">
    <property type="entry name" value="TRICHOTHECENE 3-O-ACETYLTRANSFERASE"/>
    <property type="match status" value="1"/>
</dbReference>
<feature type="compositionally biased region" description="Basic residues" evidence="4">
    <location>
        <begin position="1"/>
        <end position="18"/>
    </location>
</feature>
<evidence type="ECO:0000256" key="4">
    <source>
        <dbReference type="SAM" id="MobiDB-lite"/>
    </source>
</evidence>
<dbReference type="Pfam" id="PF02458">
    <property type="entry name" value="Transferase"/>
    <property type="match status" value="1"/>
</dbReference>
<keyword evidence="2" id="KW-0808">Transferase</keyword>
<evidence type="ECO:0000256" key="1">
    <source>
        <dbReference type="ARBA" id="ARBA00009861"/>
    </source>
</evidence>